<accession>A0A8S5PFT2</accession>
<dbReference type="EMBL" id="BK015411">
    <property type="protein sequence ID" value="DAE05477.1"/>
    <property type="molecule type" value="Genomic_DNA"/>
</dbReference>
<protein>
    <submittedName>
        <fullName evidence="1">Uncharacterized protein</fullName>
    </submittedName>
</protein>
<dbReference type="Pfam" id="PF23847">
    <property type="entry name" value="DUF7211"/>
    <property type="match status" value="1"/>
</dbReference>
<dbReference type="InterPro" id="IPR055635">
    <property type="entry name" value="DUF7211"/>
</dbReference>
<proteinExistence type="predicted"/>
<sequence length="90" mass="10202">MVLLYDNDTLVHVDSSEDIIQHYGKKGMKWGVITSARNLKTRWKNLPESRRKQIKLAAQVVGYTVGIVGYHYAKGKANPYIRSAIVRAIT</sequence>
<reference evidence="1" key="1">
    <citation type="journal article" date="2021" name="Proc. Natl. Acad. Sci. U.S.A.">
        <title>A Catalog of Tens of Thousands of Viruses from Human Metagenomes Reveals Hidden Associations with Chronic Diseases.</title>
        <authorList>
            <person name="Tisza M.J."/>
            <person name="Buck C.B."/>
        </authorList>
    </citation>
    <scope>NUCLEOTIDE SEQUENCE</scope>
    <source>
        <strain evidence="1">CtLOE2</strain>
    </source>
</reference>
<organism evidence="1">
    <name type="scientific">Siphoviridae sp. ctLOE2</name>
    <dbReference type="NCBI Taxonomy" id="2825454"/>
    <lineage>
        <taxon>Viruses</taxon>
        <taxon>Duplodnaviria</taxon>
        <taxon>Heunggongvirae</taxon>
        <taxon>Uroviricota</taxon>
        <taxon>Caudoviricetes</taxon>
    </lineage>
</organism>
<name>A0A8S5PFT2_9CAUD</name>
<evidence type="ECO:0000313" key="1">
    <source>
        <dbReference type="EMBL" id="DAE05477.1"/>
    </source>
</evidence>